<feature type="chain" id="PRO_5032704232" evidence="1">
    <location>
        <begin position="25"/>
        <end position="116"/>
    </location>
</feature>
<proteinExistence type="predicted"/>
<sequence length="116" mass="12017">MTRFASIAAGFAFAAVLMAGSAFAESVRVEAAAPLPSGLYQTRAAMVPYQAGELASDDGARAVYARIEASTHAVCGENLAQQPSEAMTHKYAACRARAMAGAVKDLDSPRLTAIAH</sequence>
<organism evidence="2 3">
    <name type="scientific">Rhizomicrobium palustre</name>
    <dbReference type="NCBI Taxonomy" id="189966"/>
    <lineage>
        <taxon>Bacteria</taxon>
        <taxon>Pseudomonadati</taxon>
        <taxon>Pseudomonadota</taxon>
        <taxon>Alphaproteobacteria</taxon>
        <taxon>Micropepsales</taxon>
        <taxon>Micropepsaceae</taxon>
        <taxon>Rhizomicrobium</taxon>
    </lineage>
</organism>
<evidence type="ECO:0000313" key="3">
    <source>
        <dbReference type="Proteomes" id="UP000570514"/>
    </source>
</evidence>
<gene>
    <name evidence="2" type="ORF">FHS83_002783</name>
</gene>
<keyword evidence="3" id="KW-1185">Reference proteome</keyword>
<dbReference type="AlphaFoldDB" id="A0A846N1W0"/>
<dbReference type="Proteomes" id="UP000570514">
    <property type="component" value="Unassembled WGS sequence"/>
</dbReference>
<accession>A0A846N1W0</accession>
<reference evidence="2 3" key="1">
    <citation type="submission" date="2020-03" db="EMBL/GenBank/DDBJ databases">
        <title>Genomic Encyclopedia of Type Strains, Phase IV (KMG-IV): sequencing the most valuable type-strain genomes for metagenomic binning, comparative biology and taxonomic classification.</title>
        <authorList>
            <person name="Goeker M."/>
        </authorList>
    </citation>
    <scope>NUCLEOTIDE SEQUENCE [LARGE SCALE GENOMIC DNA]</scope>
    <source>
        <strain evidence="2 3">DSM 19867</strain>
    </source>
</reference>
<evidence type="ECO:0000313" key="2">
    <source>
        <dbReference type="EMBL" id="NIK89465.1"/>
    </source>
</evidence>
<evidence type="ECO:0000256" key="1">
    <source>
        <dbReference type="SAM" id="SignalP"/>
    </source>
</evidence>
<comment type="caution">
    <text evidence="2">The sequence shown here is derived from an EMBL/GenBank/DDBJ whole genome shotgun (WGS) entry which is preliminary data.</text>
</comment>
<dbReference type="EMBL" id="JAASRM010000001">
    <property type="protein sequence ID" value="NIK89465.1"/>
    <property type="molecule type" value="Genomic_DNA"/>
</dbReference>
<dbReference type="InterPro" id="IPR030972">
    <property type="entry name" value="UrcA_uranyl"/>
</dbReference>
<name>A0A846N1W0_9PROT</name>
<keyword evidence="1" id="KW-0732">Signal</keyword>
<protein>
    <submittedName>
        <fullName evidence="2">UrcA family protein</fullName>
    </submittedName>
</protein>
<dbReference type="NCBIfam" id="TIGR04433">
    <property type="entry name" value="UrcA_uranyl"/>
    <property type="match status" value="1"/>
</dbReference>
<feature type="signal peptide" evidence="1">
    <location>
        <begin position="1"/>
        <end position="24"/>
    </location>
</feature>
<dbReference type="RefSeq" id="WP_167083550.1">
    <property type="nucleotide sequence ID" value="NZ_BAAADC010000001.1"/>
</dbReference>